<organism evidence="1 2">
    <name type="scientific">Entomophthora muscae</name>
    <dbReference type="NCBI Taxonomy" id="34485"/>
    <lineage>
        <taxon>Eukaryota</taxon>
        <taxon>Fungi</taxon>
        <taxon>Fungi incertae sedis</taxon>
        <taxon>Zoopagomycota</taxon>
        <taxon>Entomophthoromycotina</taxon>
        <taxon>Entomophthoromycetes</taxon>
        <taxon>Entomophthorales</taxon>
        <taxon>Entomophthoraceae</taxon>
        <taxon>Entomophthora</taxon>
    </lineage>
</organism>
<gene>
    <name evidence="1" type="ORF">DSO57_1010490</name>
</gene>
<evidence type="ECO:0000313" key="2">
    <source>
        <dbReference type="Proteomes" id="UP001165960"/>
    </source>
</evidence>
<reference evidence="1" key="1">
    <citation type="submission" date="2022-04" db="EMBL/GenBank/DDBJ databases">
        <title>Genome of the entomopathogenic fungus Entomophthora muscae.</title>
        <authorList>
            <person name="Elya C."/>
            <person name="Lovett B.R."/>
            <person name="Lee E."/>
            <person name="Macias A.M."/>
            <person name="Hajek A.E."/>
            <person name="De Bivort B.L."/>
            <person name="Kasson M.T."/>
            <person name="De Fine Licht H.H."/>
            <person name="Stajich J.E."/>
        </authorList>
    </citation>
    <scope>NUCLEOTIDE SEQUENCE</scope>
    <source>
        <strain evidence="1">Berkeley</strain>
    </source>
</reference>
<evidence type="ECO:0000313" key="1">
    <source>
        <dbReference type="EMBL" id="KAJ9062467.1"/>
    </source>
</evidence>
<proteinExistence type="predicted"/>
<sequence length="123" mass="13832">MSTEPINKTPRKGYSIEESTWDLLSNLVHAKKSFQLYLDKKNLKKGLLGEEGDVIRIDNSFPLKTQDQERNLNPDPENLWASSPEEQGATCLRFLGIKPPQAEAKNDYSKGKASQTKEITAPN</sequence>
<comment type="caution">
    <text evidence="1">The sequence shown here is derived from an EMBL/GenBank/DDBJ whole genome shotgun (WGS) entry which is preliminary data.</text>
</comment>
<keyword evidence="2" id="KW-1185">Reference proteome</keyword>
<protein>
    <submittedName>
        <fullName evidence="1">Uncharacterized protein</fullName>
    </submittedName>
</protein>
<dbReference type="Proteomes" id="UP001165960">
    <property type="component" value="Unassembled WGS sequence"/>
</dbReference>
<accession>A0ACC2SJB1</accession>
<name>A0ACC2SJB1_9FUNG</name>
<dbReference type="EMBL" id="QTSX02005005">
    <property type="protein sequence ID" value="KAJ9062467.1"/>
    <property type="molecule type" value="Genomic_DNA"/>
</dbReference>